<dbReference type="KEGG" id="tim:GMBLW1_21400"/>
<reference evidence="1" key="1">
    <citation type="submission" date="2019-04" db="EMBL/GenBank/DDBJ databases">
        <authorList>
            <consortium name="Science for Life Laboratories"/>
        </authorList>
    </citation>
    <scope>NUCLEOTIDE SEQUENCE</scope>
    <source>
        <strain evidence="1">MBLW1</strain>
    </source>
</reference>
<dbReference type="Proteomes" id="UP000464378">
    <property type="component" value="Chromosome"/>
</dbReference>
<dbReference type="InParanoid" id="A0A6C2YJR4"/>
<dbReference type="AlphaFoldDB" id="A0A6C2YJR4"/>
<dbReference type="EMBL" id="LR586016">
    <property type="protein sequence ID" value="VIP01820.1"/>
    <property type="molecule type" value="Genomic_DNA"/>
</dbReference>
<evidence type="ECO:0000313" key="1">
    <source>
        <dbReference type="EMBL" id="VIP01820.1"/>
    </source>
</evidence>
<sequence>MVRLIVTVVVAAGLLMGRLESQERKGTQG</sequence>
<keyword evidence="2" id="KW-1185">Reference proteome</keyword>
<proteinExistence type="predicted"/>
<gene>
    <name evidence="1" type="ORF">GMBLW1_21400</name>
</gene>
<dbReference type="EMBL" id="LR593887">
    <property type="protein sequence ID" value="VTR99549.1"/>
    <property type="molecule type" value="Genomic_DNA"/>
</dbReference>
<protein>
    <submittedName>
        <fullName evidence="1">Uncharacterized protein</fullName>
    </submittedName>
</protein>
<organism evidence="1">
    <name type="scientific">Tuwongella immobilis</name>
    <dbReference type="NCBI Taxonomy" id="692036"/>
    <lineage>
        <taxon>Bacteria</taxon>
        <taxon>Pseudomonadati</taxon>
        <taxon>Planctomycetota</taxon>
        <taxon>Planctomycetia</taxon>
        <taxon>Gemmatales</taxon>
        <taxon>Gemmataceae</taxon>
        <taxon>Tuwongella</taxon>
    </lineage>
</organism>
<name>A0A6C2YJR4_9BACT</name>
<evidence type="ECO:0000313" key="2">
    <source>
        <dbReference type="Proteomes" id="UP000464378"/>
    </source>
</evidence>
<accession>A0A6C2YJR4</accession>